<keyword evidence="1" id="KW-1133">Transmembrane helix</keyword>
<feature type="transmembrane region" description="Helical" evidence="1">
    <location>
        <begin position="170"/>
        <end position="203"/>
    </location>
</feature>
<feature type="transmembrane region" description="Helical" evidence="1">
    <location>
        <begin position="339"/>
        <end position="369"/>
    </location>
</feature>
<accession>A0ABS1ELN7</accession>
<keyword evidence="3" id="KW-1185">Reference proteome</keyword>
<evidence type="ECO:0000313" key="2">
    <source>
        <dbReference type="EMBL" id="MBK1810285.1"/>
    </source>
</evidence>
<feature type="transmembrane region" description="Helical" evidence="1">
    <location>
        <begin position="558"/>
        <end position="577"/>
    </location>
</feature>
<dbReference type="RefSeq" id="WP_200267325.1">
    <property type="nucleotide sequence ID" value="NZ_JAENHN010000023.1"/>
</dbReference>
<evidence type="ECO:0000313" key="3">
    <source>
        <dbReference type="Proteomes" id="UP000596739"/>
    </source>
</evidence>
<feature type="transmembrane region" description="Helical" evidence="1">
    <location>
        <begin position="467"/>
        <end position="489"/>
    </location>
</feature>
<keyword evidence="1" id="KW-0472">Membrane</keyword>
<evidence type="ECO:0008006" key="4">
    <source>
        <dbReference type="Google" id="ProtNLM"/>
    </source>
</evidence>
<comment type="caution">
    <text evidence="2">The sequence shown here is derived from an EMBL/GenBank/DDBJ whole genome shotgun (WGS) entry which is preliminary data.</text>
</comment>
<feature type="transmembrane region" description="Helical" evidence="1">
    <location>
        <begin position="6"/>
        <end position="25"/>
    </location>
</feature>
<evidence type="ECO:0000256" key="1">
    <source>
        <dbReference type="SAM" id="Phobius"/>
    </source>
</evidence>
<feature type="transmembrane region" description="Helical" evidence="1">
    <location>
        <begin position="307"/>
        <end position="327"/>
    </location>
</feature>
<organism evidence="2 3">
    <name type="scientific">Clostridium yunnanense</name>
    <dbReference type="NCBI Taxonomy" id="2800325"/>
    <lineage>
        <taxon>Bacteria</taxon>
        <taxon>Bacillati</taxon>
        <taxon>Bacillota</taxon>
        <taxon>Clostridia</taxon>
        <taxon>Eubacteriales</taxon>
        <taxon>Clostridiaceae</taxon>
        <taxon>Clostridium</taxon>
    </lineage>
</organism>
<protein>
    <recommendedName>
        <fullName evidence="4">Glycosyltransferase RgtA/B/C/D-like domain-containing protein</fullName>
    </recommendedName>
</protein>
<feature type="transmembrane region" description="Helical" evidence="1">
    <location>
        <begin position="495"/>
        <end position="519"/>
    </location>
</feature>
<feature type="transmembrane region" description="Helical" evidence="1">
    <location>
        <begin position="381"/>
        <end position="397"/>
    </location>
</feature>
<gene>
    <name evidence="2" type="ORF">JHL18_06515</name>
</gene>
<name>A0ABS1ELN7_9CLOT</name>
<feature type="transmembrane region" description="Helical" evidence="1">
    <location>
        <begin position="425"/>
        <end position="447"/>
    </location>
</feature>
<feature type="transmembrane region" description="Helical" evidence="1">
    <location>
        <begin position="215"/>
        <end position="240"/>
    </location>
</feature>
<feature type="transmembrane region" description="Helical" evidence="1">
    <location>
        <begin position="141"/>
        <end position="164"/>
    </location>
</feature>
<proteinExistence type="predicted"/>
<dbReference type="EMBL" id="JAENHN010000023">
    <property type="protein sequence ID" value="MBK1810285.1"/>
    <property type="molecule type" value="Genomic_DNA"/>
</dbReference>
<sequence length="592" mass="68601">MNNKTYKMIFCILVICILSVIFGSLRNTNVEQYKRFKLYTVDSKNNLSDNVDKSLIKDINILNDEFCEKYISKFKINILPEEGVKARYRIRFNSINGLSNKEIDNVYDYYVETINQNNKVFHISPLDNNEIQYKNVRLSTVIISIMQGILYSIALIFLFNVVYIKGDHENMFFITSVILFATATAYGLFAILLCSVISFSIVAHILKKNKEYKNSLIKITCLALILRVLVSIVIMFYNFIKYRTFLSYTQTDEIFYYSTGDYIYQSLVNFKWPNLKTITGINQYGYNFFIGSIKFINNSDIFITVKLINILFSVIFVLLIFNFAYTITNNEKIAKMSSILIAIMPTFAVFSAFALRDIFISINIFLLFYIVVCSNKFKNKIFSIVGAILLVISLWFLRRYALLLTLMLITLYLIVRFLINKKINIVAILISMAALVCGLIFMSSKLYGFSIFNMIKGYILSQGIAKAFSGVILSLVNLDFLINIGGTIYNSYKYMILRIMYPETIFLVVTFPIMALGMIKALRKDVSFVITTFFMFFGFILIYKIQYGGWFLRTQLQIFPFQYIFIAWGLIAIIYESNSKVAVYARKFIDKI</sequence>
<feature type="transmembrane region" description="Helical" evidence="1">
    <location>
        <begin position="402"/>
        <end position="419"/>
    </location>
</feature>
<feature type="transmembrane region" description="Helical" evidence="1">
    <location>
        <begin position="526"/>
        <end position="546"/>
    </location>
</feature>
<dbReference type="Proteomes" id="UP000596739">
    <property type="component" value="Unassembled WGS sequence"/>
</dbReference>
<keyword evidence="1" id="KW-0812">Transmembrane</keyword>
<reference evidence="3" key="1">
    <citation type="submission" date="2021-01" db="EMBL/GenBank/DDBJ databases">
        <title>Genome public.</title>
        <authorList>
            <person name="Liu C."/>
            <person name="Sun Q."/>
        </authorList>
    </citation>
    <scope>NUCLEOTIDE SEQUENCE [LARGE SCALE GENOMIC DNA]</scope>
    <source>
        <strain evidence="3">YIM B02505</strain>
    </source>
</reference>